<feature type="domain" description="PpiC" evidence="9">
    <location>
        <begin position="247"/>
        <end position="364"/>
    </location>
</feature>
<keyword evidence="4 8" id="KW-1133">Transmembrane helix</keyword>
<protein>
    <submittedName>
        <fullName evidence="10">Peptidyl-prolyl cis-trans isomerase</fullName>
    </submittedName>
</protein>
<comment type="caution">
    <text evidence="10">The sequence shown here is derived from an EMBL/GenBank/DDBJ whole genome shotgun (WGS) entry which is preliminary data.</text>
</comment>
<evidence type="ECO:0000256" key="8">
    <source>
        <dbReference type="SAM" id="Phobius"/>
    </source>
</evidence>
<dbReference type="PANTHER" id="PTHR47529:SF1">
    <property type="entry name" value="PERIPLASMIC CHAPERONE PPID"/>
    <property type="match status" value="1"/>
</dbReference>
<comment type="similarity">
    <text evidence="7">Belongs to the PpiD chaperone family.</text>
</comment>
<reference evidence="11" key="1">
    <citation type="journal article" date="2019" name="Int. J. Syst. Evol. Microbiol.">
        <title>The Global Catalogue of Microorganisms (GCM) 10K type strain sequencing project: providing services to taxonomists for standard genome sequencing and annotation.</title>
        <authorList>
            <consortium name="The Broad Institute Genomics Platform"/>
            <consortium name="The Broad Institute Genome Sequencing Center for Infectious Disease"/>
            <person name="Wu L."/>
            <person name="Ma J."/>
        </authorList>
    </citation>
    <scope>NUCLEOTIDE SEQUENCE [LARGE SCALE GENOMIC DNA]</scope>
    <source>
        <strain evidence="11">JCM 17190</strain>
    </source>
</reference>
<dbReference type="Pfam" id="PF13624">
    <property type="entry name" value="SurA_N_3"/>
    <property type="match status" value="1"/>
</dbReference>
<evidence type="ECO:0000313" key="11">
    <source>
        <dbReference type="Proteomes" id="UP001399917"/>
    </source>
</evidence>
<evidence type="ECO:0000256" key="6">
    <source>
        <dbReference type="ARBA" id="ARBA00023186"/>
    </source>
</evidence>
<evidence type="ECO:0000259" key="9">
    <source>
        <dbReference type="Pfam" id="PF13145"/>
    </source>
</evidence>
<dbReference type="Proteomes" id="UP001399917">
    <property type="component" value="Unassembled WGS sequence"/>
</dbReference>
<name>A0ABP7KDH6_9RHOB</name>
<dbReference type="Gene3D" id="1.10.4030.10">
    <property type="entry name" value="Porin chaperone SurA, peptide-binding domain"/>
    <property type="match status" value="1"/>
</dbReference>
<accession>A0ABP7KDH6</accession>
<keyword evidence="2" id="KW-1003">Cell membrane</keyword>
<evidence type="ECO:0000313" key="10">
    <source>
        <dbReference type="EMBL" id="GAA3873346.1"/>
    </source>
</evidence>
<dbReference type="EMBL" id="BAABDF010000007">
    <property type="protein sequence ID" value="GAA3873346.1"/>
    <property type="molecule type" value="Genomic_DNA"/>
</dbReference>
<sequence>MAGDKGKRGNIVVWGILGLLIIGLGGFGATSFSGSARAVGSVGDTEISVTTYGQALQNEVRALSQQTGQDITVAQAVEFGVAQGVLDRLVTSAALDDEAANIGLSVGDDAVRQVLLGISAFQGLDGNFDSFAYRDSLRRAGLTERGFETELRREQARLLLQGALATGITMPDVIGDTVIEWIGQRRTVSVATVSADDVSDAIVEPDSAALLSFYEANPDNYTAPETRAVTYAWLTPEMLAGDVALNEDALKALYEENIDRYVLPERRLVERLVFGSEEAAQEAADRVAAGEASFDDEVAARGLELADIDLGDVTVQSLGAAGEAVFDSTETGAIVGPVMTDLGPALFRVNGVLAGSTTTFEEARGDLAFEMGLDAARREIDDQLENFDDLLASGATLEDLSAETLMELGSIDWTPQSEDGISTYTAFREAVSVAEPGDIPEIIELSDGGVFALRLDAIIPPSLRPYDEVSDQVAQDWRAAETSRLLSEKANEIEALVLSGTAFDALELPTETFDEITRRDFISTMPTGFVDAVFAPGFDQGGVTTIVDGDRAIVARVDGVLPPDVTPEIREIAAQYIETAAQGAAQDAIQAFAAAIRAREGVSINQQVVSAIHSQF</sequence>
<keyword evidence="5 8" id="KW-0472">Membrane</keyword>
<evidence type="ECO:0000256" key="2">
    <source>
        <dbReference type="ARBA" id="ARBA00022475"/>
    </source>
</evidence>
<keyword evidence="6" id="KW-0143">Chaperone</keyword>
<evidence type="ECO:0000256" key="1">
    <source>
        <dbReference type="ARBA" id="ARBA00004401"/>
    </source>
</evidence>
<organism evidence="10 11">
    <name type="scientific">Celeribacter arenosi</name>
    <dbReference type="NCBI Taxonomy" id="792649"/>
    <lineage>
        <taxon>Bacteria</taxon>
        <taxon>Pseudomonadati</taxon>
        <taxon>Pseudomonadota</taxon>
        <taxon>Alphaproteobacteria</taxon>
        <taxon>Rhodobacterales</taxon>
        <taxon>Roseobacteraceae</taxon>
        <taxon>Celeribacter</taxon>
    </lineage>
</organism>
<dbReference type="InterPro" id="IPR052029">
    <property type="entry name" value="PpiD_chaperone"/>
</dbReference>
<keyword evidence="10" id="KW-0413">Isomerase</keyword>
<evidence type="ECO:0000256" key="4">
    <source>
        <dbReference type="ARBA" id="ARBA00022989"/>
    </source>
</evidence>
<evidence type="ECO:0000256" key="3">
    <source>
        <dbReference type="ARBA" id="ARBA00022692"/>
    </source>
</evidence>
<comment type="subcellular location">
    <subcellularLocation>
        <location evidence="1">Cell membrane</location>
        <topology evidence="1">Single-pass type II membrane protein</topology>
    </subcellularLocation>
</comment>
<dbReference type="SUPFAM" id="SSF54534">
    <property type="entry name" value="FKBP-like"/>
    <property type="match status" value="1"/>
</dbReference>
<feature type="transmembrane region" description="Helical" evidence="8">
    <location>
        <begin position="12"/>
        <end position="32"/>
    </location>
</feature>
<dbReference type="InterPro" id="IPR027304">
    <property type="entry name" value="Trigger_fact/SurA_dom_sf"/>
</dbReference>
<dbReference type="InterPro" id="IPR000297">
    <property type="entry name" value="PPIase_PpiC"/>
</dbReference>
<dbReference type="GO" id="GO:0016853">
    <property type="term" value="F:isomerase activity"/>
    <property type="evidence" value="ECO:0007669"/>
    <property type="project" value="UniProtKB-KW"/>
</dbReference>
<gene>
    <name evidence="10" type="ORF">GCM10022404_23990</name>
</gene>
<evidence type="ECO:0000256" key="5">
    <source>
        <dbReference type="ARBA" id="ARBA00023136"/>
    </source>
</evidence>
<evidence type="ECO:0000256" key="7">
    <source>
        <dbReference type="ARBA" id="ARBA00038408"/>
    </source>
</evidence>
<keyword evidence="11" id="KW-1185">Reference proteome</keyword>
<dbReference type="PANTHER" id="PTHR47529">
    <property type="entry name" value="PEPTIDYL-PROLYL CIS-TRANS ISOMERASE D"/>
    <property type="match status" value="1"/>
</dbReference>
<dbReference type="Pfam" id="PF13145">
    <property type="entry name" value="Rotamase_2"/>
    <property type="match status" value="1"/>
</dbReference>
<dbReference type="RefSeq" id="WP_344847430.1">
    <property type="nucleotide sequence ID" value="NZ_BAABDF010000007.1"/>
</dbReference>
<proteinExistence type="inferred from homology"/>
<dbReference type="SUPFAM" id="SSF109998">
    <property type="entry name" value="Triger factor/SurA peptide-binding domain-like"/>
    <property type="match status" value="1"/>
</dbReference>
<keyword evidence="3 8" id="KW-0812">Transmembrane</keyword>